<evidence type="ECO:0000313" key="4">
    <source>
        <dbReference type="Proteomes" id="UP000001542"/>
    </source>
</evidence>
<evidence type="ECO:0000313" key="3">
    <source>
        <dbReference type="EMBL" id="EAY14064.1"/>
    </source>
</evidence>
<keyword evidence="1" id="KW-0677">Repeat</keyword>
<gene>
    <name evidence="3" type="ORF">TVAG_478890</name>
</gene>
<dbReference type="SUPFAM" id="SSF48403">
    <property type="entry name" value="Ankyrin repeat"/>
    <property type="match status" value="1"/>
</dbReference>
<dbReference type="Proteomes" id="UP000001542">
    <property type="component" value="Unassembled WGS sequence"/>
</dbReference>
<evidence type="ECO:0000256" key="1">
    <source>
        <dbReference type="ARBA" id="ARBA00022737"/>
    </source>
</evidence>
<dbReference type="EMBL" id="DS113276">
    <property type="protein sequence ID" value="EAY14064.1"/>
    <property type="molecule type" value="Genomic_DNA"/>
</dbReference>
<keyword evidence="2" id="KW-0040">ANK repeat</keyword>
<dbReference type="Gene3D" id="1.25.40.20">
    <property type="entry name" value="Ankyrin repeat-containing domain"/>
    <property type="match status" value="1"/>
</dbReference>
<dbReference type="InterPro" id="IPR036770">
    <property type="entry name" value="Ankyrin_rpt-contain_sf"/>
</dbReference>
<reference evidence="3" key="1">
    <citation type="submission" date="2006-10" db="EMBL/GenBank/DDBJ databases">
        <authorList>
            <person name="Amadeo P."/>
            <person name="Zhao Q."/>
            <person name="Wortman J."/>
            <person name="Fraser-Liggett C."/>
            <person name="Carlton J."/>
        </authorList>
    </citation>
    <scope>NUCLEOTIDE SEQUENCE</scope>
    <source>
        <strain evidence="3">G3</strain>
    </source>
</reference>
<reference evidence="3" key="2">
    <citation type="journal article" date="2007" name="Science">
        <title>Draft genome sequence of the sexually transmitted pathogen Trichomonas vaginalis.</title>
        <authorList>
            <person name="Carlton J.M."/>
            <person name="Hirt R.P."/>
            <person name="Silva J.C."/>
            <person name="Delcher A.L."/>
            <person name="Schatz M."/>
            <person name="Zhao Q."/>
            <person name="Wortman J.R."/>
            <person name="Bidwell S.L."/>
            <person name="Alsmark U.C.M."/>
            <person name="Besteiro S."/>
            <person name="Sicheritz-Ponten T."/>
            <person name="Noel C.J."/>
            <person name="Dacks J.B."/>
            <person name="Foster P.G."/>
            <person name="Simillion C."/>
            <person name="Van de Peer Y."/>
            <person name="Miranda-Saavedra D."/>
            <person name="Barton G.J."/>
            <person name="Westrop G.D."/>
            <person name="Mueller S."/>
            <person name="Dessi D."/>
            <person name="Fiori P.L."/>
            <person name="Ren Q."/>
            <person name="Paulsen I."/>
            <person name="Zhang H."/>
            <person name="Bastida-Corcuera F.D."/>
            <person name="Simoes-Barbosa A."/>
            <person name="Brown M.T."/>
            <person name="Hayes R.D."/>
            <person name="Mukherjee M."/>
            <person name="Okumura C.Y."/>
            <person name="Schneider R."/>
            <person name="Smith A.J."/>
            <person name="Vanacova S."/>
            <person name="Villalvazo M."/>
            <person name="Haas B.J."/>
            <person name="Pertea M."/>
            <person name="Feldblyum T.V."/>
            <person name="Utterback T.R."/>
            <person name="Shu C.L."/>
            <person name="Osoegawa K."/>
            <person name="de Jong P.J."/>
            <person name="Hrdy I."/>
            <person name="Horvathova L."/>
            <person name="Zubacova Z."/>
            <person name="Dolezal P."/>
            <person name="Malik S.B."/>
            <person name="Logsdon J.M. Jr."/>
            <person name="Henze K."/>
            <person name="Gupta A."/>
            <person name="Wang C.C."/>
            <person name="Dunne R.L."/>
            <person name="Upcroft J.A."/>
            <person name="Upcroft P."/>
            <person name="White O."/>
            <person name="Salzberg S.L."/>
            <person name="Tang P."/>
            <person name="Chiu C.-H."/>
            <person name="Lee Y.-S."/>
            <person name="Embley T.M."/>
            <person name="Coombs G.H."/>
            <person name="Mottram J.C."/>
            <person name="Tachezy J."/>
            <person name="Fraser-Liggett C.M."/>
            <person name="Johnson P.J."/>
        </authorList>
    </citation>
    <scope>NUCLEOTIDE SEQUENCE [LARGE SCALE GENOMIC DNA]</scope>
    <source>
        <strain evidence="3">G3</strain>
    </source>
</reference>
<organism evidence="3 4">
    <name type="scientific">Trichomonas vaginalis (strain ATCC PRA-98 / G3)</name>
    <dbReference type="NCBI Taxonomy" id="412133"/>
    <lineage>
        <taxon>Eukaryota</taxon>
        <taxon>Metamonada</taxon>
        <taxon>Parabasalia</taxon>
        <taxon>Trichomonadida</taxon>
        <taxon>Trichomonadidae</taxon>
        <taxon>Trichomonas</taxon>
    </lineage>
</organism>
<sequence length="107" mass="11557">MIEFLLACGANINAKDKGEGTALHDSVVESIEIDELLISFRADVNAAVDIRGAALPITADNNNKETTKFLISHGVDSTVQSIIGETADEIIAKSNNKKIYLYKAYCI</sequence>
<dbReference type="PANTHER" id="PTHR24189:SF50">
    <property type="entry name" value="ANKYRIN REPEAT AND SOCS BOX PROTEIN 2"/>
    <property type="match status" value="1"/>
</dbReference>
<dbReference type="InterPro" id="IPR050745">
    <property type="entry name" value="Multifunctional_regulatory"/>
</dbReference>
<dbReference type="RefSeq" id="XP_001326287.1">
    <property type="nucleotide sequence ID" value="XM_001326252.1"/>
</dbReference>
<dbReference type="VEuPathDB" id="TrichDB:TVAGG3_0535950"/>
<keyword evidence="4" id="KW-1185">Reference proteome</keyword>
<accession>A2E005</accession>
<dbReference type="KEGG" id="tva:4772052"/>
<protein>
    <submittedName>
        <fullName evidence="3">Uncharacterized protein</fullName>
    </submittedName>
</protein>
<proteinExistence type="predicted"/>
<evidence type="ECO:0000256" key="2">
    <source>
        <dbReference type="ARBA" id="ARBA00023043"/>
    </source>
</evidence>
<dbReference type="VEuPathDB" id="TrichDB:TVAG_478890"/>
<dbReference type="SMR" id="A2E005"/>
<name>A2E005_TRIV3</name>
<dbReference type="InParanoid" id="A2E005"/>
<dbReference type="PANTHER" id="PTHR24189">
    <property type="entry name" value="MYOTROPHIN"/>
    <property type="match status" value="1"/>
</dbReference>
<dbReference type="AlphaFoldDB" id="A2E005"/>